<dbReference type="Proteomes" id="UP000790787">
    <property type="component" value="Chromosome 12"/>
</dbReference>
<organism evidence="1 2">
    <name type="scientific">Nicotiana tabacum</name>
    <name type="common">Common tobacco</name>
    <dbReference type="NCBI Taxonomy" id="4097"/>
    <lineage>
        <taxon>Eukaryota</taxon>
        <taxon>Viridiplantae</taxon>
        <taxon>Streptophyta</taxon>
        <taxon>Embryophyta</taxon>
        <taxon>Tracheophyta</taxon>
        <taxon>Spermatophyta</taxon>
        <taxon>Magnoliopsida</taxon>
        <taxon>eudicotyledons</taxon>
        <taxon>Gunneridae</taxon>
        <taxon>Pentapetalae</taxon>
        <taxon>asterids</taxon>
        <taxon>lamiids</taxon>
        <taxon>Solanales</taxon>
        <taxon>Solanaceae</taxon>
        <taxon>Nicotianoideae</taxon>
        <taxon>Nicotianeae</taxon>
        <taxon>Nicotiana</taxon>
    </lineage>
</organism>
<reference evidence="2" key="2">
    <citation type="submission" date="2025-08" db="UniProtKB">
        <authorList>
            <consortium name="RefSeq"/>
        </authorList>
    </citation>
    <scope>IDENTIFICATION</scope>
    <source>
        <tissue evidence="2">Leaf</tissue>
    </source>
</reference>
<accession>A0AC58SD55</accession>
<evidence type="ECO:0000313" key="2">
    <source>
        <dbReference type="RefSeq" id="XP_075082895.1"/>
    </source>
</evidence>
<reference evidence="1" key="1">
    <citation type="journal article" date="2014" name="Nat. Commun.">
        <title>The tobacco genome sequence and its comparison with those of tomato and potato.</title>
        <authorList>
            <person name="Sierro N."/>
            <person name="Battey J.N."/>
            <person name="Ouadi S."/>
            <person name="Bakaher N."/>
            <person name="Bovet L."/>
            <person name="Willig A."/>
            <person name="Goepfert S."/>
            <person name="Peitsch M.C."/>
            <person name="Ivanov N.V."/>
        </authorList>
    </citation>
    <scope>NUCLEOTIDE SEQUENCE [LARGE SCALE GENOMIC DNA]</scope>
</reference>
<keyword evidence="1" id="KW-1185">Reference proteome</keyword>
<dbReference type="RefSeq" id="XP_075082895.1">
    <property type="nucleotide sequence ID" value="XM_075226794.1"/>
</dbReference>
<protein>
    <submittedName>
        <fullName evidence="2">Adenylate isopentenyltransferase-like isoform X1</fullName>
    </submittedName>
</protein>
<evidence type="ECO:0000313" key="1">
    <source>
        <dbReference type="Proteomes" id="UP000790787"/>
    </source>
</evidence>
<sequence>MSKLSFLSTTNHSLCSNNFLFPLTVPRKIFFLKPKWTRNVVTDSIPCPKKIVVIVGATGSGKSKLSIDLATCFFPSEVINSDKIQVYNGLEITTNKISMPERKGVPHHLLGEFNASQSHPEFYPSDFRSAASCRINEIINRGKIPLIVGGSNSFIYALLAKRFNPRIDFLEPSNPVQWVSNELRYKCCFIWVDVLGAVLNQYLDKRVDEMLNSGMVEELEEYFKKEGFSDSDSVSRNSGIRKAIGVPEFERYFKGEGLYEEAAKEIKENTRVLAERQVGKILRLREAGWDLQRIDATAVMTSESGKSAAKEIWEEHVLKPSAKIVKQFLLEQH</sequence>
<gene>
    <name evidence="2" type="primary">LOC107786090</name>
</gene>
<name>A0AC58SD55_TOBAC</name>
<proteinExistence type="predicted"/>